<dbReference type="AlphaFoldDB" id="A0A9P9YA76"/>
<evidence type="ECO:0000313" key="2">
    <source>
        <dbReference type="EMBL" id="KAI6785970.1"/>
    </source>
</evidence>
<organism evidence="2 3">
    <name type="scientific">Emericellopsis cladophorae</name>
    <dbReference type="NCBI Taxonomy" id="2686198"/>
    <lineage>
        <taxon>Eukaryota</taxon>
        <taxon>Fungi</taxon>
        <taxon>Dikarya</taxon>
        <taxon>Ascomycota</taxon>
        <taxon>Pezizomycotina</taxon>
        <taxon>Sordariomycetes</taxon>
        <taxon>Hypocreomycetidae</taxon>
        <taxon>Hypocreales</taxon>
        <taxon>Bionectriaceae</taxon>
        <taxon>Emericellopsis</taxon>
    </lineage>
</organism>
<feature type="signal peptide" evidence="1">
    <location>
        <begin position="1"/>
        <end position="21"/>
    </location>
</feature>
<reference evidence="2" key="1">
    <citation type="journal article" date="2021" name="J Fungi (Basel)">
        <title>Genomic and Metabolomic Analyses of the Marine Fungus Emericellopsis cladophorae: Insights into Saltwater Adaptability Mechanisms and Its Biosynthetic Potential.</title>
        <authorList>
            <person name="Goncalves M.F.M."/>
            <person name="Hilario S."/>
            <person name="Van de Peer Y."/>
            <person name="Esteves A.C."/>
            <person name="Alves A."/>
        </authorList>
    </citation>
    <scope>NUCLEOTIDE SEQUENCE</scope>
    <source>
        <strain evidence="2">MUM 19.33</strain>
    </source>
</reference>
<dbReference type="RefSeq" id="XP_051366826.1">
    <property type="nucleotide sequence ID" value="XM_051506100.1"/>
</dbReference>
<keyword evidence="1" id="KW-0732">Signal</keyword>
<evidence type="ECO:0000256" key="1">
    <source>
        <dbReference type="SAM" id="SignalP"/>
    </source>
</evidence>
<dbReference type="Proteomes" id="UP001055219">
    <property type="component" value="Unassembled WGS sequence"/>
</dbReference>
<proteinExistence type="predicted"/>
<comment type="caution">
    <text evidence="2">The sequence shown here is derived from an EMBL/GenBank/DDBJ whole genome shotgun (WGS) entry which is preliminary data.</text>
</comment>
<name>A0A9P9YA76_9HYPO</name>
<dbReference type="GeneID" id="75832787"/>
<dbReference type="OrthoDB" id="10290955at2759"/>
<dbReference type="EMBL" id="JAGIXG020000001">
    <property type="protein sequence ID" value="KAI6785970.1"/>
    <property type="molecule type" value="Genomic_DNA"/>
</dbReference>
<gene>
    <name evidence="2" type="ORF">J7T54_006309</name>
</gene>
<evidence type="ECO:0000313" key="3">
    <source>
        <dbReference type="Proteomes" id="UP001055219"/>
    </source>
</evidence>
<accession>A0A9P9YA76</accession>
<feature type="chain" id="PRO_5040382451" evidence="1">
    <location>
        <begin position="22"/>
        <end position="108"/>
    </location>
</feature>
<sequence>MASVKTFVIGFALAMARLSLAAPALQTCDPADENACAAGESCISDPYNKYFAPPIPTVCVLDSADWSVKKRFKPYLCSPESTCAEGFECQALEIPELANVLSVCMSAA</sequence>
<keyword evidence="3" id="KW-1185">Reference proteome</keyword>
<protein>
    <submittedName>
        <fullName evidence="2">Uncharacterized protein</fullName>
    </submittedName>
</protein>
<reference evidence="2" key="2">
    <citation type="submission" date="2022-07" db="EMBL/GenBank/DDBJ databases">
        <authorList>
            <person name="Goncalves M.F.M."/>
            <person name="Hilario S."/>
            <person name="Van De Peer Y."/>
            <person name="Esteves A.C."/>
            <person name="Alves A."/>
        </authorList>
    </citation>
    <scope>NUCLEOTIDE SEQUENCE</scope>
    <source>
        <strain evidence="2">MUM 19.33</strain>
    </source>
</reference>